<feature type="compositionally biased region" description="Low complexity" evidence="1">
    <location>
        <begin position="85"/>
        <end position="99"/>
    </location>
</feature>
<accession>V9EC81</accession>
<feature type="region of interest" description="Disordered" evidence="1">
    <location>
        <begin position="1"/>
        <end position="67"/>
    </location>
</feature>
<protein>
    <submittedName>
        <fullName evidence="2">Uncharacterized protein</fullName>
    </submittedName>
</protein>
<dbReference type="EMBL" id="ANIZ01003031">
    <property type="protein sequence ID" value="ETI36546.1"/>
    <property type="molecule type" value="Genomic_DNA"/>
</dbReference>
<proteinExistence type="predicted"/>
<comment type="caution">
    <text evidence="2">The sequence shown here is derived from an EMBL/GenBank/DDBJ whole genome shotgun (WGS) entry which is preliminary data.</text>
</comment>
<feature type="compositionally biased region" description="Polar residues" evidence="1">
    <location>
        <begin position="32"/>
        <end position="50"/>
    </location>
</feature>
<gene>
    <name evidence="2" type="ORF">F443_17373</name>
</gene>
<dbReference type="HOGENOM" id="CLU_2202226_0_0_1"/>
<organism evidence="2 3">
    <name type="scientific">Phytophthora nicotianae P1569</name>
    <dbReference type="NCBI Taxonomy" id="1317065"/>
    <lineage>
        <taxon>Eukaryota</taxon>
        <taxon>Sar</taxon>
        <taxon>Stramenopiles</taxon>
        <taxon>Oomycota</taxon>
        <taxon>Peronosporomycetes</taxon>
        <taxon>Peronosporales</taxon>
        <taxon>Peronosporaceae</taxon>
        <taxon>Phytophthora</taxon>
    </lineage>
</organism>
<evidence type="ECO:0000256" key="1">
    <source>
        <dbReference type="SAM" id="MobiDB-lite"/>
    </source>
</evidence>
<reference evidence="2 3" key="1">
    <citation type="submission" date="2013-11" db="EMBL/GenBank/DDBJ databases">
        <title>The Genome Sequence of Phytophthora parasitica P1569.</title>
        <authorList>
            <consortium name="The Broad Institute Genomics Platform"/>
            <person name="Russ C."/>
            <person name="Tyler B."/>
            <person name="Panabieres F."/>
            <person name="Shan W."/>
            <person name="Tripathy S."/>
            <person name="Grunwald N."/>
            <person name="Machado M."/>
            <person name="Johnson C.S."/>
            <person name="Arredondo F."/>
            <person name="Hong C."/>
            <person name="Coffey M."/>
            <person name="Young S.K."/>
            <person name="Zeng Q."/>
            <person name="Gargeya S."/>
            <person name="Fitzgerald M."/>
            <person name="Abouelleil A."/>
            <person name="Alvarado L."/>
            <person name="Chapman S.B."/>
            <person name="Gainer-Dewar J."/>
            <person name="Goldberg J."/>
            <person name="Griggs A."/>
            <person name="Gujja S."/>
            <person name="Hansen M."/>
            <person name="Howarth C."/>
            <person name="Imamovic A."/>
            <person name="Ireland A."/>
            <person name="Larimer J."/>
            <person name="McCowan C."/>
            <person name="Murphy C."/>
            <person name="Pearson M."/>
            <person name="Poon T.W."/>
            <person name="Priest M."/>
            <person name="Roberts A."/>
            <person name="Saif S."/>
            <person name="Shea T."/>
            <person name="Sykes S."/>
            <person name="Wortman J."/>
            <person name="Nusbaum C."/>
            <person name="Birren B."/>
        </authorList>
    </citation>
    <scope>NUCLEOTIDE SEQUENCE [LARGE SCALE GENOMIC DNA]</scope>
    <source>
        <strain evidence="2 3">P1569</strain>
    </source>
</reference>
<evidence type="ECO:0000313" key="3">
    <source>
        <dbReference type="Proteomes" id="UP000018721"/>
    </source>
</evidence>
<feature type="region of interest" description="Disordered" evidence="1">
    <location>
        <begin position="82"/>
        <end position="108"/>
    </location>
</feature>
<sequence length="108" mass="12360">MNNEKVVERDSLNLTEEETKDAEVEMPLLRQYRSQASPNSVSLQRTQSQHPQRRSQHPSQTRTQRVDLRVVMSDIQLQVQERAEQAAQRSSISYSMSGSNGKTKLDGM</sequence>
<dbReference type="AlphaFoldDB" id="V9EC81"/>
<feature type="compositionally biased region" description="Basic and acidic residues" evidence="1">
    <location>
        <begin position="1"/>
        <end position="11"/>
    </location>
</feature>
<evidence type="ECO:0000313" key="2">
    <source>
        <dbReference type="EMBL" id="ETI36546.1"/>
    </source>
</evidence>
<dbReference type="Proteomes" id="UP000018721">
    <property type="component" value="Unassembled WGS sequence"/>
</dbReference>
<keyword evidence="3" id="KW-1185">Reference proteome</keyword>
<name>V9EC81_PHYNI</name>